<gene>
    <name evidence="4" type="ORF">J2W91_002928</name>
</gene>
<accession>A0AAP5LP98</accession>
<dbReference type="RefSeq" id="WP_310140706.1">
    <property type="nucleotide sequence ID" value="NZ_JAVDTR010000007.1"/>
</dbReference>
<dbReference type="InterPro" id="IPR047773">
    <property type="entry name" value="YHYH_dom_bact"/>
</dbReference>
<sequence length="209" mass="22337">MNKKVLVTSVLSLFLLSSATSVLAHPGRTDSNGGHTCWTNCAKWGLEYGEYHYHNGGSSSSSSKSSGSSSSSSSSSSSKKTTPAKPKETKPQYTESSLKVYVNDKKVDFTNKPVQYQGSNLLPLRDIADALDATFTYDQDTATIGLTKDKFKVTLTMGSKTVFYNGKASTLSTAPKVINGVTYIPVQSIKGLGATLQLNGSKNTLNIEI</sequence>
<feature type="domain" description="Copper amine oxidase-like N-terminal" evidence="3">
    <location>
        <begin position="101"/>
        <end position="207"/>
    </location>
</feature>
<name>A0AAP5LP98_PAEAM</name>
<dbReference type="Proteomes" id="UP001254832">
    <property type="component" value="Unassembled WGS sequence"/>
</dbReference>
<evidence type="ECO:0000313" key="4">
    <source>
        <dbReference type="EMBL" id="MDR6724460.1"/>
    </source>
</evidence>
<dbReference type="NCBIfam" id="NF033223">
    <property type="entry name" value="YHYH_alt"/>
    <property type="match status" value="1"/>
</dbReference>
<organism evidence="4 5">
    <name type="scientific">Paenibacillus amylolyticus</name>
    <dbReference type="NCBI Taxonomy" id="1451"/>
    <lineage>
        <taxon>Bacteria</taxon>
        <taxon>Bacillati</taxon>
        <taxon>Bacillota</taxon>
        <taxon>Bacilli</taxon>
        <taxon>Bacillales</taxon>
        <taxon>Paenibacillaceae</taxon>
        <taxon>Paenibacillus</taxon>
    </lineage>
</organism>
<feature type="compositionally biased region" description="Low complexity" evidence="1">
    <location>
        <begin position="56"/>
        <end position="80"/>
    </location>
</feature>
<feature type="signal peptide" evidence="2">
    <location>
        <begin position="1"/>
        <end position="24"/>
    </location>
</feature>
<dbReference type="Gene3D" id="3.30.457.10">
    <property type="entry name" value="Copper amine oxidase-like, N-terminal domain"/>
    <property type="match status" value="1"/>
</dbReference>
<keyword evidence="2" id="KW-0732">Signal</keyword>
<proteinExistence type="predicted"/>
<comment type="caution">
    <text evidence="4">The sequence shown here is derived from an EMBL/GenBank/DDBJ whole genome shotgun (WGS) entry which is preliminary data.</text>
</comment>
<dbReference type="InterPro" id="IPR012854">
    <property type="entry name" value="Cu_amine_oxidase-like_N"/>
</dbReference>
<feature type="region of interest" description="Disordered" evidence="1">
    <location>
        <begin position="56"/>
        <end position="95"/>
    </location>
</feature>
<dbReference type="SUPFAM" id="SSF55383">
    <property type="entry name" value="Copper amine oxidase, domain N"/>
    <property type="match status" value="1"/>
</dbReference>
<evidence type="ECO:0000259" key="3">
    <source>
        <dbReference type="Pfam" id="PF07833"/>
    </source>
</evidence>
<feature type="chain" id="PRO_5042997064" description="Copper amine oxidase-like N-terminal domain-containing protein" evidence="2">
    <location>
        <begin position="25"/>
        <end position="209"/>
    </location>
</feature>
<evidence type="ECO:0000313" key="5">
    <source>
        <dbReference type="Proteomes" id="UP001254832"/>
    </source>
</evidence>
<dbReference type="InterPro" id="IPR036582">
    <property type="entry name" value="Mao_N_sf"/>
</dbReference>
<reference evidence="4" key="1">
    <citation type="submission" date="2023-07" db="EMBL/GenBank/DDBJ databases">
        <title>Sorghum-associated microbial communities from plants grown in Nebraska, USA.</title>
        <authorList>
            <person name="Schachtman D."/>
        </authorList>
    </citation>
    <scope>NUCLEOTIDE SEQUENCE</scope>
    <source>
        <strain evidence="4">BE80</strain>
    </source>
</reference>
<evidence type="ECO:0000256" key="2">
    <source>
        <dbReference type="SAM" id="SignalP"/>
    </source>
</evidence>
<dbReference type="EMBL" id="JAVDTR010000007">
    <property type="protein sequence ID" value="MDR6724460.1"/>
    <property type="molecule type" value="Genomic_DNA"/>
</dbReference>
<dbReference type="Pfam" id="PF07833">
    <property type="entry name" value="Cu_amine_oxidN1"/>
    <property type="match status" value="1"/>
</dbReference>
<protein>
    <recommendedName>
        <fullName evidence="3">Copper amine oxidase-like N-terminal domain-containing protein</fullName>
    </recommendedName>
</protein>
<evidence type="ECO:0000256" key="1">
    <source>
        <dbReference type="SAM" id="MobiDB-lite"/>
    </source>
</evidence>
<dbReference type="AlphaFoldDB" id="A0AAP5LP98"/>